<keyword evidence="5 11" id="KW-0812">Transmembrane</keyword>
<evidence type="ECO:0000256" key="4">
    <source>
        <dbReference type="ARBA" id="ARBA00022679"/>
    </source>
</evidence>
<dbReference type="InterPro" id="IPR035595">
    <property type="entry name" value="UDP_glycos_trans_CS"/>
</dbReference>
<evidence type="ECO:0000313" key="13">
    <source>
        <dbReference type="Proteomes" id="UP001328107"/>
    </source>
</evidence>
<dbReference type="GO" id="GO:0016020">
    <property type="term" value="C:membrane"/>
    <property type="evidence" value="ECO:0007669"/>
    <property type="project" value="UniProtKB-SubCell"/>
</dbReference>
<evidence type="ECO:0000256" key="7">
    <source>
        <dbReference type="ARBA" id="ARBA00022989"/>
    </source>
</evidence>
<dbReference type="Pfam" id="PF00201">
    <property type="entry name" value="UDPGT"/>
    <property type="match status" value="1"/>
</dbReference>
<evidence type="ECO:0000256" key="5">
    <source>
        <dbReference type="ARBA" id="ARBA00022692"/>
    </source>
</evidence>
<dbReference type="AlphaFoldDB" id="A0AAN5CR78"/>
<dbReference type="InterPro" id="IPR002213">
    <property type="entry name" value="UDP_glucos_trans"/>
</dbReference>
<dbReference type="FunFam" id="3.40.50.2000:FF:000038">
    <property type="entry name" value="UDP-GlucuronosylTransferase"/>
    <property type="match status" value="1"/>
</dbReference>
<evidence type="ECO:0000256" key="11">
    <source>
        <dbReference type="RuleBase" id="RU362059"/>
    </source>
</evidence>
<feature type="non-terminal residue" evidence="12">
    <location>
        <position position="204"/>
    </location>
</feature>
<comment type="catalytic activity">
    <reaction evidence="9 11">
        <text>glucuronate acceptor + UDP-alpha-D-glucuronate = acceptor beta-D-glucuronoside + UDP + H(+)</text>
        <dbReference type="Rhea" id="RHEA:21032"/>
        <dbReference type="ChEBI" id="CHEBI:15378"/>
        <dbReference type="ChEBI" id="CHEBI:58052"/>
        <dbReference type="ChEBI" id="CHEBI:58223"/>
        <dbReference type="ChEBI" id="CHEBI:132367"/>
        <dbReference type="ChEBI" id="CHEBI:132368"/>
        <dbReference type="EC" id="2.4.1.17"/>
    </reaction>
</comment>
<comment type="subcellular location">
    <subcellularLocation>
        <location evidence="1 11">Membrane</location>
        <topology evidence="1 11">Single-pass membrane protein</topology>
    </subcellularLocation>
</comment>
<organism evidence="12 13">
    <name type="scientific">Pristionchus mayeri</name>
    <dbReference type="NCBI Taxonomy" id="1317129"/>
    <lineage>
        <taxon>Eukaryota</taxon>
        <taxon>Metazoa</taxon>
        <taxon>Ecdysozoa</taxon>
        <taxon>Nematoda</taxon>
        <taxon>Chromadorea</taxon>
        <taxon>Rhabditida</taxon>
        <taxon>Rhabditina</taxon>
        <taxon>Diplogasteromorpha</taxon>
        <taxon>Diplogasteroidea</taxon>
        <taxon>Neodiplogasteridae</taxon>
        <taxon>Pristionchus</taxon>
    </lineage>
</organism>
<dbReference type="Proteomes" id="UP001328107">
    <property type="component" value="Unassembled WGS sequence"/>
</dbReference>
<gene>
    <name evidence="12" type="ORF">PMAYCL1PPCAC_19177</name>
</gene>
<protein>
    <recommendedName>
        <fullName evidence="11">UDP-glucuronosyltransferase</fullName>
        <ecNumber evidence="11">2.4.1.17</ecNumber>
    </recommendedName>
</protein>
<evidence type="ECO:0000256" key="3">
    <source>
        <dbReference type="ARBA" id="ARBA00022676"/>
    </source>
</evidence>
<dbReference type="PROSITE" id="PS00375">
    <property type="entry name" value="UDPGT"/>
    <property type="match status" value="1"/>
</dbReference>
<comment type="caution">
    <text evidence="12">The sequence shown here is derived from an EMBL/GenBank/DDBJ whole genome shotgun (WGS) entry which is preliminary data.</text>
</comment>
<proteinExistence type="inferred from homology"/>
<dbReference type="GO" id="GO:0015020">
    <property type="term" value="F:glucuronosyltransferase activity"/>
    <property type="evidence" value="ECO:0007669"/>
    <property type="project" value="UniProtKB-EC"/>
</dbReference>
<dbReference type="SUPFAM" id="SSF53756">
    <property type="entry name" value="UDP-Glycosyltransferase/glycogen phosphorylase"/>
    <property type="match status" value="1"/>
</dbReference>
<feature type="transmembrane region" description="Helical" evidence="11">
    <location>
        <begin position="180"/>
        <end position="203"/>
    </location>
</feature>
<dbReference type="PANTHER" id="PTHR48043:SF23">
    <property type="entry name" value="UDP-GLUCURONOSYLTRANSFERASE"/>
    <property type="match status" value="1"/>
</dbReference>
<dbReference type="EC" id="2.4.1.17" evidence="11"/>
<keyword evidence="3 10" id="KW-0328">Glycosyltransferase</keyword>
<dbReference type="InterPro" id="IPR050271">
    <property type="entry name" value="UDP-glycosyltransferase"/>
</dbReference>
<name>A0AAN5CR78_9BILA</name>
<evidence type="ECO:0000256" key="2">
    <source>
        <dbReference type="ARBA" id="ARBA00009995"/>
    </source>
</evidence>
<dbReference type="EMBL" id="BTRK01000004">
    <property type="protein sequence ID" value="GMR48982.1"/>
    <property type="molecule type" value="Genomic_DNA"/>
</dbReference>
<reference evidence="13" key="1">
    <citation type="submission" date="2022-10" db="EMBL/GenBank/DDBJ databases">
        <title>Genome assembly of Pristionchus species.</title>
        <authorList>
            <person name="Yoshida K."/>
            <person name="Sommer R.J."/>
        </authorList>
    </citation>
    <scope>NUCLEOTIDE SEQUENCE [LARGE SCALE GENOMIC DNA]</scope>
    <source>
        <strain evidence="13">RS5460</strain>
    </source>
</reference>
<evidence type="ECO:0000256" key="8">
    <source>
        <dbReference type="ARBA" id="ARBA00023136"/>
    </source>
</evidence>
<evidence type="ECO:0000256" key="9">
    <source>
        <dbReference type="ARBA" id="ARBA00047475"/>
    </source>
</evidence>
<dbReference type="Gene3D" id="3.40.50.2000">
    <property type="entry name" value="Glycogen Phosphorylase B"/>
    <property type="match status" value="1"/>
</dbReference>
<keyword evidence="8 11" id="KW-0472">Membrane</keyword>
<keyword evidence="13" id="KW-1185">Reference proteome</keyword>
<sequence length="204" mass="22593">MPIFQAFSSFPDTTFIWKYEDPTDHFSTVQAAKVPNVVLAAWIPQLDLLADHRLSLFISHGGMASCHELATFGVPALFVPIFGDQIRNAVALAHNGVAEVYDKYEINNADKLKAEIGKMLSNTSYMEAADRLREQLAARPSTPAQRLVSHVEFAARFGPSKSLRPLSLDLSRIQFWGIDLILIAVGSLVIVTVSVFSLIRFLFS</sequence>
<evidence type="ECO:0000256" key="1">
    <source>
        <dbReference type="ARBA" id="ARBA00004167"/>
    </source>
</evidence>
<keyword evidence="6" id="KW-0732">Signal</keyword>
<keyword evidence="7 11" id="KW-1133">Transmembrane helix</keyword>
<evidence type="ECO:0000256" key="10">
    <source>
        <dbReference type="RuleBase" id="RU003718"/>
    </source>
</evidence>
<evidence type="ECO:0000256" key="6">
    <source>
        <dbReference type="ARBA" id="ARBA00022729"/>
    </source>
</evidence>
<dbReference type="PANTHER" id="PTHR48043">
    <property type="entry name" value="EG:EG0003.4 PROTEIN-RELATED"/>
    <property type="match status" value="1"/>
</dbReference>
<comment type="similarity">
    <text evidence="2 10">Belongs to the UDP-glycosyltransferase family.</text>
</comment>
<accession>A0AAN5CR78</accession>
<evidence type="ECO:0000313" key="12">
    <source>
        <dbReference type="EMBL" id="GMR48982.1"/>
    </source>
</evidence>
<dbReference type="CDD" id="cd03784">
    <property type="entry name" value="GT1_Gtf-like"/>
    <property type="match status" value="1"/>
</dbReference>
<keyword evidence="4 10" id="KW-0808">Transferase</keyword>